<comment type="caution">
    <text evidence="2">The sequence shown here is derived from an EMBL/GenBank/DDBJ whole genome shotgun (WGS) entry which is preliminary data.</text>
</comment>
<reference evidence="2 3" key="1">
    <citation type="journal article" date="2019" name="Int. J. Syst. Evol. Microbiol.">
        <title>The Global Catalogue of Microorganisms (GCM) 10K type strain sequencing project: providing services to taxonomists for standard genome sequencing and annotation.</title>
        <authorList>
            <consortium name="The Broad Institute Genomics Platform"/>
            <consortium name="The Broad Institute Genome Sequencing Center for Infectious Disease"/>
            <person name="Wu L."/>
            <person name="Ma J."/>
        </authorList>
    </citation>
    <scope>NUCLEOTIDE SEQUENCE [LARGE SCALE GENOMIC DNA]</scope>
    <source>
        <strain evidence="2 3">JCM 16083</strain>
    </source>
</reference>
<keyword evidence="1" id="KW-0812">Transmembrane</keyword>
<keyword evidence="1" id="KW-0472">Membrane</keyword>
<evidence type="ECO:0000313" key="3">
    <source>
        <dbReference type="Proteomes" id="UP001501126"/>
    </source>
</evidence>
<organism evidence="2 3">
    <name type="scientific">Wandonia haliotis</name>
    <dbReference type="NCBI Taxonomy" id="574963"/>
    <lineage>
        <taxon>Bacteria</taxon>
        <taxon>Pseudomonadati</taxon>
        <taxon>Bacteroidota</taxon>
        <taxon>Flavobacteriia</taxon>
        <taxon>Flavobacteriales</taxon>
        <taxon>Crocinitomicaceae</taxon>
        <taxon>Wandonia</taxon>
    </lineage>
</organism>
<evidence type="ECO:0008006" key="4">
    <source>
        <dbReference type="Google" id="ProtNLM"/>
    </source>
</evidence>
<feature type="transmembrane region" description="Helical" evidence="1">
    <location>
        <begin position="92"/>
        <end position="111"/>
    </location>
</feature>
<feature type="transmembrane region" description="Helical" evidence="1">
    <location>
        <begin position="44"/>
        <end position="61"/>
    </location>
</feature>
<evidence type="ECO:0000313" key="2">
    <source>
        <dbReference type="EMBL" id="GAA0874691.1"/>
    </source>
</evidence>
<evidence type="ECO:0000256" key="1">
    <source>
        <dbReference type="SAM" id="Phobius"/>
    </source>
</evidence>
<keyword evidence="1" id="KW-1133">Transmembrane helix</keyword>
<proteinExistence type="predicted"/>
<dbReference type="Proteomes" id="UP001501126">
    <property type="component" value="Unassembled WGS sequence"/>
</dbReference>
<dbReference type="RefSeq" id="WP_343785597.1">
    <property type="nucleotide sequence ID" value="NZ_BAAAFH010000003.1"/>
</dbReference>
<feature type="transmembrane region" description="Helical" evidence="1">
    <location>
        <begin position="7"/>
        <end position="32"/>
    </location>
</feature>
<feature type="transmembrane region" description="Helical" evidence="1">
    <location>
        <begin position="117"/>
        <end position="135"/>
    </location>
</feature>
<gene>
    <name evidence="2" type="ORF">GCM10009118_10990</name>
</gene>
<keyword evidence="3" id="KW-1185">Reference proteome</keyword>
<sequence>MNKGVNILVIFLIIPLFILGIIAGFDLNAIGIFEGVETPYLKEIYLVAAGIIGILLAIRGVQRWFGLRIFNHQEKFVWSGSVSRERLGRIRLYLVLENSYLLFVGLYFLWISEFSEVLGWVCLAGFTESIVFLILRTNRRYIRTGVTKQALIVGGREVRFYYFSGLRKVTVLQQSVYLEYKDELTLSFPINAIDTADLNQFKKHFLEEIDGDRVFVSEKFKDL</sequence>
<dbReference type="EMBL" id="BAAAFH010000003">
    <property type="protein sequence ID" value="GAA0874691.1"/>
    <property type="molecule type" value="Genomic_DNA"/>
</dbReference>
<accession>A0ABN1MN25</accession>
<name>A0ABN1MN25_9FLAO</name>
<protein>
    <recommendedName>
        <fullName evidence="4">Photosystem I assembly protein Ycf4</fullName>
    </recommendedName>
</protein>